<feature type="transmembrane region" description="Helical" evidence="6">
    <location>
        <begin position="60"/>
        <end position="80"/>
    </location>
</feature>
<dbReference type="STRING" id="52586.A0A0B1PBK8"/>
<feature type="transmembrane region" description="Helical" evidence="6">
    <location>
        <begin position="100"/>
        <end position="127"/>
    </location>
</feature>
<dbReference type="InterPro" id="IPR052337">
    <property type="entry name" value="SAT4-like"/>
</dbReference>
<comment type="caution">
    <text evidence="8">The sequence shown here is derived from an EMBL/GenBank/DDBJ whole genome shotgun (WGS) entry which is preliminary data.</text>
</comment>
<comment type="subcellular location">
    <subcellularLocation>
        <location evidence="1">Membrane</location>
        <topology evidence="1">Multi-pass membrane protein</topology>
    </subcellularLocation>
</comment>
<evidence type="ECO:0000256" key="1">
    <source>
        <dbReference type="ARBA" id="ARBA00004141"/>
    </source>
</evidence>
<evidence type="ECO:0000256" key="4">
    <source>
        <dbReference type="ARBA" id="ARBA00023136"/>
    </source>
</evidence>
<keyword evidence="2 6" id="KW-0812">Transmembrane</keyword>
<dbReference type="GO" id="GO:0016020">
    <property type="term" value="C:membrane"/>
    <property type="evidence" value="ECO:0007669"/>
    <property type="project" value="UniProtKB-SubCell"/>
</dbReference>
<evidence type="ECO:0000313" key="9">
    <source>
        <dbReference type="Proteomes" id="UP000030854"/>
    </source>
</evidence>
<keyword evidence="4 6" id="KW-0472">Membrane</keyword>
<dbReference type="AlphaFoldDB" id="A0A0B1PBK8"/>
<accession>A0A0B1PBK8</accession>
<evidence type="ECO:0000256" key="3">
    <source>
        <dbReference type="ARBA" id="ARBA00022989"/>
    </source>
</evidence>
<evidence type="ECO:0000256" key="5">
    <source>
        <dbReference type="ARBA" id="ARBA00038359"/>
    </source>
</evidence>
<evidence type="ECO:0000256" key="2">
    <source>
        <dbReference type="ARBA" id="ARBA00022692"/>
    </source>
</evidence>
<protein>
    <submittedName>
        <fullName evidence="8">Putative integral membrane protein</fullName>
    </submittedName>
</protein>
<evidence type="ECO:0000313" key="8">
    <source>
        <dbReference type="EMBL" id="KHJ35643.1"/>
    </source>
</evidence>
<keyword evidence="3 6" id="KW-1133">Transmembrane helix</keyword>
<evidence type="ECO:0000259" key="7">
    <source>
        <dbReference type="Pfam" id="PF20684"/>
    </source>
</evidence>
<dbReference type="Pfam" id="PF20684">
    <property type="entry name" value="Fung_rhodopsin"/>
    <property type="match status" value="1"/>
</dbReference>
<gene>
    <name evidence="8" type="ORF">EV44_g5559</name>
</gene>
<reference evidence="8 9" key="1">
    <citation type="journal article" date="2014" name="BMC Genomics">
        <title>Adaptive genomic structural variation in the grape powdery mildew pathogen, Erysiphe necator.</title>
        <authorList>
            <person name="Jones L."/>
            <person name="Riaz S."/>
            <person name="Morales-Cruz A."/>
            <person name="Amrine K.C."/>
            <person name="McGuire B."/>
            <person name="Gubler W.D."/>
            <person name="Walker M.A."/>
            <person name="Cantu D."/>
        </authorList>
    </citation>
    <scope>NUCLEOTIDE SEQUENCE [LARGE SCALE GENOMIC DNA]</scope>
    <source>
        <strain evidence="9">c</strain>
    </source>
</reference>
<feature type="transmembrane region" description="Helical" evidence="6">
    <location>
        <begin position="184"/>
        <end position="205"/>
    </location>
</feature>
<feature type="transmembrane region" description="Helical" evidence="6">
    <location>
        <begin position="212"/>
        <end position="235"/>
    </location>
</feature>
<dbReference type="Proteomes" id="UP000030854">
    <property type="component" value="Unassembled WGS sequence"/>
</dbReference>
<name>A0A0B1PBK8_UNCNE</name>
<organism evidence="8 9">
    <name type="scientific">Uncinula necator</name>
    <name type="common">Grape powdery mildew</name>
    <dbReference type="NCBI Taxonomy" id="52586"/>
    <lineage>
        <taxon>Eukaryota</taxon>
        <taxon>Fungi</taxon>
        <taxon>Dikarya</taxon>
        <taxon>Ascomycota</taxon>
        <taxon>Pezizomycotina</taxon>
        <taxon>Leotiomycetes</taxon>
        <taxon>Erysiphales</taxon>
        <taxon>Erysiphaceae</taxon>
        <taxon>Erysiphe</taxon>
    </lineage>
</organism>
<dbReference type="PANTHER" id="PTHR33048:SF129">
    <property type="entry name" value="INTEGRAL MEMBRANE PROTEIN-RELATED"/>
    <property type="match status" value="1"/>
</dbReference>
<dbReference type="InterPro" id="IPR049326">
    <property type="entry name" value="Rhodopsin_dom_fungi"/>
</dbReference>
<comment type="similarity">
    <text evidence="5">Belongs to the SAT4 family.</text>
</comment>
<dbReference type="HOGENOM" id="CLU_515054_0_0_1"/>
<dbReference type="PANTHER" id="PTHR33048">
    <property type="entry name" value="PTH11-LIKE INTEGRAL MEMBRANE PROTEIN (AFU_ORTHOLOGUE AFUA_5G11245)"/>
    <property type="match status" value="1"/>
</dbReference>
<dbReference type="OrthoDB" id="5329176at2759"/>
<proteinExistence type="inferred from homology"/>
<feature type="transmembrane region" description="Helical" evidence="6">
    <location>
        <begin position="139"/>
        <end position="161"/>
    </location>
</feature>
<keyword evidence="9" id="KW-1185">Reference proteome</keyword>
<feature type="transmembrane region" description="Helical" evidence="6">
    <location>
        <begin position="28"/>
        <end position="48"/>
    </location>
</feature>
<feature type="transmembrane region" description="Helical" evidence="6">
    <location>
        <begin position="247"/>
        <end position="267"/>
    </location>
</feature>
<dbReference type="EMBL" id="JNVN01000313">
    <property type="protein sequence ID" value="KHJ35643.1"/>
    <property type="molecule type" value="Genomic_DNA"/>
</dbReference>
<evidence type="ECO:0000256" key="6">
    <source>
        <dbReference type="SAM" id="Phobius"/>
    </source>
</evidence>
<sequence length="529" mass="60292">MQLPKISQQESWPAPNIINPASRGTGNFVITCTVLPLSLIVVGLRIFTRIKLYRRWAVDDSLVIASLIPTLAYFILGLTWDFNIGWLHIWDYPTADITKGLRMILLSQILFVVASALIKISILMFIYRLLMNSQVLFKSLIHTMTIAILTQAVCFLFLHLFQCHSISDYWIISNEPQQCLRESYHVVASGTVDVVATLIIFIFLLHLENSITVMVIFITLILAALTEIVRIYYLVNAIESWDRLWDFYPAWVAGSVQLFLAIICASIPPLEQLLTCTPLLPKASLSPSLRESKDDFQFLTKPTIYRELFREQHPELHRTLTPSISPDMQTPTPPSQTLPNQNDQLLLYYLQSFSEDSQFLSPILEESYVSQLSDASAEVKRCIPSYRSSISSFNVAARPASCYTRTKSTNLYNFSHVICVPHLREQSFNQTELSRVNKDTDSDTFSVLDSKDISIQDSCRSMNGPAHSEFGTKEMSLYSSNSNLLKLSEFEFERRTDWNRDRESILSRISEWGAFAGSHRSDTSNCESR</sequence>
<feature type="domain" description="Rhodopsin" evidence="7">
    <location>
        <begin position="44"/>
        <end position="274"/>
    </location>
</feature>